<dbReference type="Pfam" id="PF03635">
    <property type="entry name" value="Vps35"/>
    <property type="match status" value="1"/>
</dbReference>
<sequence>MDDLKSIYQILLLLKQDDLGEGTNTDLDAYVIQSIMKNNTYISTADKVEALFDLIKGLIKDMDEIQDEDDFKEGKNSVACLIHMLYNDDPEEMLEGDSVFHQKNFVNKRFDIAFYAILLDIIYDSQLNLTHLGNLRRLMPPNFGKEFSVNVNIQEYGNTDIEGVDYTNACYDGTATLFNCDFAVEKNPAKEVDGGIIMLQETIWASVETVELVAHMRNGDQSFISQFDVQALLLDYMKKYNLRDPHRKSQIIRDLNFETSLREKE</sequence>
<reference evidence="2 3" key="1">
    <citation type="journal article" date="2016" name="Sci. Rep.">
        <title>The Dendrobium catenatum Lindl. genome sequence provides insights into polysaccharide synthase, floral development and adaptive evolution.</title>
        <authorList>
            <person name="Zhang G.Q."/>
            <person name="Xu Q."/>
            <person name="Bian C."/>
            <person name="Tsai W.C."/>
            <person name="Yeh C.M."/>
            <person name="Liu K.W."/>
            <person name="Yoshida K."/>
            <person name="Zhang L.S."/>
            <person name="Chang S.B."/>
            <person name="Chen F."/>
            <person name="Shi Y."/>
            <person name="Su Y.Y."/>
            <person name="Zhang Y.Q."/>
            <person name="Chen L.J."/>
            <person name="Yin Y."/>
            <person name="Lin M."/>
            <person name="Huang H."/>
            <person name="Deng H."/>
            <person name="Wang Z.W."/>
            <person name="Zhu S.L."/>
            <person name="Zhao X."/>
            <person name="Deng C."/>
            <person name="Niu S.C."/>
            <person name="Huang J."/>
            <person name="Wang M."/>
            <person name="Liu G.H."/>
            <person name="Yang H.J."/>
            <person name="Xiao X.J."/>
            <person name="Hsiao Y.Y."/>
            <person name="Wu W.L."/>
            <person name="Chen Y.Y."/>
            <person name="Mitsuda N."/>
            <person name="Ohme-Takagi M."/>
            <person name="Luo Y.B."/>
            <person name="Van de Peer Y."/>
            <person name="Liu Z.J."/>
        </authorList>
    </citation>
    <scope>NUCLEOTIDE SEQUENCE [LARGE SCALE GENOMIC DNA]</scope>
    <source>
        <tissue evidence="2">The whole plant</tissue>
    </source>
</reference>
<evidence type="ECO:0000259" key="1">
    <source>
        <dbReference type="PROSITE" id="PS51925"/>
    </source>
</evidence>
<evidence type="ECO:0000313" key="2">
    <source>
        <dbReference type="EMBL" id="PKU59907.1"/>
    </source>
</evidence>
<dbReference type="PROSITE" id="PS01226">
    <property type="entry name" value="HMG_COA_SYNTHASE"/>
    <property type="match status" value="1"/>
</dbReference>
<feature type="domain" description="DM2" evidence="1">
    <location>
        <begin position="198"/>
        <end position="265"/>
    </location>
</feature>
<dbReference type="Pfam" id="PF01154">
    <property type="entry name" value="HMG_CoA_synt_N"/>
    <property type="match status" value="1"/>
</dbReference>
<dbReference type="EMBL" id="KZ504038">
    <property type="protein sequence ID" value="PKU59907.1"/>
    <property type="molecule type" value="Genomic_DNA"/>
</dbReference>
<keyword evidence="3" id="KW-1185">Reference proteome</keyword>
<dbReference type="InterPro" id="IPR000590">
    <property type="entry name" value="HMG_CoA_synt_AS"/>
</dbReference>
<dbReference type="InterPro" id="IPR005378">
    <property type="entry name" value="Vps35"/>
</dbReference>
<dbReference type="STRING" id="906689.A0A2I0V920"/>
<dbReference type="GO" id="GO:0042147">
    <property type="term" value="P:retrograde transport, endosome to Golgi"/>
    <property type="evidence" value="ECO:0007669"/>
    <property type="project" value="InterPro"/>
</dbReference>
<protein>
    <submittedName>
        <fullName evidence="2">Vacuolar protein sorting-associated protein 35A</fullName>
    </submittedName>
</protein>
<proteinExistence type="predicted"/>
<dbReference type="InterPro" id="IPR003121">
    <property type="entry name" value="SWIB_MDM2_domain"/>
</dbReference>
<dbReference type="Proteomes" id="UP000233837">
    <property type="component" value="Unassembled WGS sequence"/>
</dbReference>
<dbReference type="InterPro" id="IPR036885">
    <property type="entry name" value="SWIB_MDM2_dom_sf"/>
</dbReference>
<name>A0A2I0V920_9ASPA</name>
<dbReference type="Gene3D" id="1.10.245.10">
    <property type="entry name" value="SWIB/MDM2 domain"/>
    <property type="match status" value="1"/>
</dbReference>
<organism evidence="2 3">
    <name type="scientific">Dendrobium catenatum</name>
    <dbReference type="NCBI Taxonomy" id="906689"/>
    <lineage>
        <taxon>Eukaryota</taxon>
        <taxon>Viridiplantae</taxon>
        <taxon>Streptophyta</taxon>
        <taxon>Embryophyta</taxon>
        <taxon>Tracheophyta</taxon>
        <taxon>Spermatophyta</taxon>
        <taxon>Magnoliopsida</taxon>
        <taxon>Liliopsida</taxon>
        <taxon>Asparagales</taxon>
        <taxon>Orchidaceae</taxon>
        <taxon>Epidendroideae</taxon>
        <taxon>Malaxideae</taxon>
        <taxon>Dendrobiinae</taxon>
        <taxon>Dendrobium</taxon>
    </lineage>
</organism>
<dbReference type="PANTHER" id="PTHR46695">
    <property type="entry name" value="ZINC FINGER CCCH DOMAIN-CONTAINING PROTEIN 44-RELATED"/>
    <property type="match status" value="1"/>
</dbReference>
<dbReference type="PROSITE" id="PS51925">
    <property type="entry name" value="SWIB_MDM2"/>
    <property type="match status" value="1"/>
</dbReference>
<dbReference type="AlphaFoldDB" id="A0A2I0V920"/>
<dbReference type="GO" id="GO:0004421">
    <property type="term" value="F:hydroxymethylglutaryl-CoA synthase activity"/>
    <property type="evidence" value="ECO:0007669"/>
    <property type="project" value="InterPro"/>
</dbReference>
<dbReference type="GO" id="GO:0030906">
    <property type="term" value="C:retromer, cargo-selective complex"/>
    <property type="evidence" value="ECO:0007669"/>
    <property type="project" value="InterPro"/>
</dbReference>
<dbReference type="GO" id="GO:0015031">
    <property type="term" value="P:protein transport"/>
    <property type="evidence" value="ECO:0007669"/>
    <property type="project" value="InterPro"/>
</dbReference>
<reference evidence="2 3" key="2">
    <citation type="journal article" date="2017" name="Nature">
        <title>The Apostasia genome and the evolution of orchids.</title>
        <authorList>
            <person name="Zhang G.Q."/>
            <person name="Liu K.W."/>
            <person name="Li Z."/>
            <person name="Lohaus R."/>
            <person name="Hsiao Y.Y."/>
            <person name="Niu S.C."/>
            <person name="Wang J.Y."/>
            <person name="Lin Y.C."/>
            <person name="Xu Q."/>
            <person name="Chen L.J."/>
            <person name="Yoshida K."/>
            <person name="Fujiwara S."/>
            <person name="Wang Z.W."/>
            <person name="Zhang Y.Q."/>
            <person name="Mitsuda N."/>
            <person name="Wang M."/>
            <person name="Liu G.H."/>
            <person name="Pecoraro L."/>
            <person name="Huang H.X."/>
            <person name="Xiao X.J."/>
            <person name="Lin M."/>
            <person name="Wu X.Y."/>
            <person name="Wu W.L."/>
            <person name="Chen Y.Y."/>
            <person name="Chang S.B."/>
            <person name="Sakamoto S."/>
            <person name="Ohme-Takagi M."/>
            <person name="Yagi M."/>
            <person name="Zeng S.J."/>
            <person name="Shen C.Y."/>
            <person name="Yeh C.M."/>
            <person name="Luo Y.B."/>
            <person name="Tsai W.C."/>
            <person name="Van de Peer Y."/>
            <person name="Liu Z.J."/>
        </authorList>
    </citation>
    <scope>NUCLEOTIDE SEQUENCE [LARGE SCALE GENOMIC DNA]</scope>
    <source>
        <tissue evidence="2">The whole plant</tissue>
    </source>
</reference>
<evidence type="ECO:0000313" key="3">
    <source>
        <dbReference type="Proteomes" id="UP000233837"/>
    </source>
</evidence>
<dbReference type="PANTHER" id="PTHR46695:SF4">
    <property type="entry name" value="ZINC FINGER CCCH DOMAIN-CONTAINING PROTEIN 44"/>
    <property type="match status" value="1"/>
</dbReference>
<dbReference type="GO" id="GO:0005829">
    <property type="term" value="C:cytosol"/>
    <property type="evidence" value="ECO:0007669"/>
    <property type="project" value="GOC"/>
</dbReference>
<accession>A0A2I0V920</accession>
<dbReference type="GO" id="GO:0008299">
    <property type="term" value="P:isoprenoid biosynthetic process"/>
    <property type="evidence" value="ECO:0007669"/>
    <property type="project" value="InterPro"/>
</dbReference>
<dbReference type="SUPFAM" id="SSF47592">
    <property type="entry name" value="SWIB/MDM2 domain"/>
    <property type="match status" value="1"/>
</dbReference>
<gene>
    <name evidence="2" type="primary">VPS35A</name>
    <name evidence="2" type="ORF">MA16_Dca019609</name>
</gene>
<dbReference type="InterPro" id="IPR013528">
    <property type="entry name" value="HMG_CoA_synth_N"/>
</dbReference>